<keyword evidence="2" id="KW-1185">Reference proteome</keyword>
<gene>
    <name evidence="1" type="ORF">KP509_38G069600</name>
</gene>
<dbReference type="EMBL" id="CM035443">
    <property type="protein sequence ID" value="KAH7279005.1"/>
    <property type="molecule type" value="Genomic_DNA"/>
</dbReference>
<comment type="caution">
    <text evidence="1">The sequence shown here is derived from an EMBL/GenBank/DDBJ whole genome shotgun (WGS) entry which is preliminary data.</text>
</comment>
<evidence type="ECO:0000313" key="1">
    <source>
        <dbReference type="EMBL" id="KAH7279005.1"/>
    </source>
</evidence>
<dbReference type="AlphaFoldDB" id="A0A8T2Q5S3"/>
<sequence length="44" mass="4774">MNIEAHAMNIEPRAACLTPEAIVLIAHDSSHKSLLQATAIVHRV</sequence>
<proteinExistence type="predicted"/>
<name>A0A8T2Q5S3_CERRI</name>
<accession>A0A8T2Q5S3</accession>
<reference evidence="1" key="1">
    <citation type="submission" date="2021-08" db="EMBL/GenBank/DDBJ databases">
        <title>WGS assembly of Ceratopteris richardii.</title>
        <authorList>
            <person name="Marchant D.B."/>
            <person name="Chen G."/>
            <person name="Jenkins J."/>
            <person name="Shu S."/>
            <person name="Leebens-Mack J."/>
            <person name="Grimwood J."/>
            <person name="Schmutz J."/>
            <person name="Soltis P."/>
            <person name="Soltis D."/>
            <person name="Chen Z.-H."/>
        </authorList>
    </citation>
    <scope>NUCLEOTIDE SEQUENCE</scope>
    <source>
        <strain evidence="1">Whitten #5841</strain>
        <tissue evidence="1">Leaf</tissue>
    </source>
</reference>
<evidence type="ECO:0000313" key="2">
    <source>
        <dbReference type="Proteomes" id="UP000825935"/>
    </source>
</evidence>
<organism evidence="1 2">
    <name type="scientific">Ceratopteris richardii</name>
    <name type="common">Triangle waterfern</name>
    <dbReference type="NCBI Taxonomy" id="49495"/>
    <lineage>
        <taxon>Eukaryota</taxon>
        <taxon>Viridiplantae</taxon>
        <taxon>Streptophyta</taxon>
        <taxon>Embryophyta</taxon>
        <taxon>Tracheophyta</taxon>
        <taxon>Polypodiopsida</taxon>
        <taxon>Polypodiidae</taxon>
        <taxon>Polypodiales</taxon>
        <taxon>Pteridineae</taxon>
        <taxon>Pteridaceae</taxon>
        <taxon>Parkerioideae</taxon>
        <taxon>Ceratopteris</taxon>
    </lineage>
</organism>
<dbReference type="Proteomes" id="UP000825935">
    <property type="component" value="Chromosome 38"/>
</dbReference>
<protein>
    <submittedName>
        <fullName evidence="1">Uncharacterized protein</fullName>
    </submittedName>
</protein>